<feature type="domain" description="Phage tail collar" evidence="1">
    <location>
        <begin position="7"/>
        <end position="63"/>
    </location>
</feature>
<comment type="caution">
    <text evidence="2">The sequence shown here is derived from an EMBL/GenBank/DDBJ whole genome shotgun (WGS) entry which is preliminary data.</text>
</comment>
<accession>A0A1Q9QYA3</accession>
<gene>
    <name evidence="2" type="ORF">PSEMO_49860</name>
</gene>
<protein>
    <recommendedName>
        <fullName evidence="1">Phage tail collar domain-containing protein</fullName>
    </recommendedName>
</protein>
<dbReference type="Pfam" id="PF07484">
    <property type="entry name" value="Collar"/>
    <property type="match status" value="1"/>
</dbReference>
<evidence type="ECO:0000313" key="2">
    <source>
        <dbReference type="EMBL" id="OLS60139.1"/>
    </source>
</evidence>
<dbReference type="AlphaFoldDB" id="A0A1Q9QYA3"/>
<dbReference type="InterPro" id="IPR037053">
    <property type="entry name" value="Phage_tail_collar_dom_sf"/>
</dbReference>
<sequence>MSDQYLGEIRLVGFNFAPYGWAQCMGQIMSVSQNAALFSLLGTMYGGNGQSTFALPDLQGRVPVGYGTSTNGAPTYVQGQVGGVASITQLVSNMAAHSHPIASTLAVQVDPTTVLNVEANLTEPVAGSFLALPVDGNGNAINLFHAPDATKSQIKLASNNPTLTGTINAAVSGQSVPMSVINPYVAVNYIIAMQGQYPTRG</sequence>
<reference evidence="2 3" key="1">
    <citation type="submission" date="2016-10" db="EMBL/GenBank/DDBJ databases">
        <title>Genome Sequence of Pseudomonas putida GM4FR.</title>
        <authorList>
            <person name="Poehlein A."/>
            <person name="Wemheuer F."/>
            <person name="Hollensteiner J."/>
            <person name="Wemheuer B."/>
        </authorList>
    </citation>
    <scope>NUCLEOTIDE SEQUENCE [LARGE SCALE GENOMIC DNA]</scope>
    <source>
        <strain evidence="2 3">GM4FR</strain>
    </source>
</reference>
<dbReference type="RefSeq" id="WP_075805698.1">
    <property type="nucleotide sequence ID" value="NZ_MKZO01000051.1"/>
</dbReference>
<name>A0A1Q9QYA3_PSEPU</name>
<evidence type="ECO:0000313" key="3">
    <source>
        <dbReference type="Proteomes" id="UP000186736"/>
    </source>
</evidence>
<evidence type="ECO:0000259" key="1">
    <source>
        <dbReference type="Pfam" id="PF07484"/>
    </source>
</evidence>
<dbReference type="SUPFAM" id="SSF88874">
    <property type="entry name" value="Receptor-binding domain of short tail fibre protein gp12"/>
    <property type="match status" value="1"/>
</dbReference>
<dbReference type="Proteomes" id="UP000186736">
    <property type="component" value="Unassembled WGS sequence"/>
</dbReference>
<proteinExistence type="predicted"/>
<dbReference type="EMBL" id="MKZO01000051">
    <property type="protein sequence ID" value="OLS60139.1"/>
    <property type="molecule type" value="Genomic_DNA"/>
</dbReference>
<dbReference type="Gene3D" id="3.90.1340.10">
    <property type="entry name" value="Phage tail collar domain"/>
    <property type="match status" value="1"/>
</dbReference>
<dbReference type="InterPro" id="IPR011083">
    <property type="entry name" value="Phage_tail_collar_dom"/>
</dbReference>
<organism evidence="2 3">
    <name type="scientific">Pseudomonas putida</name>
    <name type="common">Arthrobacter siderocapsulatus</name>
    <dbReference type="NCBI Taxonomy" id="303"/>
    <lineage>
        <taxon>Bacteria</taxon>
        <taxon>Pseudomonadati</taxon>
        <taxon>Pseudomonadota</taxon>
        <taxon>Gammaproteobacteria</taxon>
        <taxon>Pseudomonadales</taxon>
        <taxon>Pseudomonadaceae</taxon>
        <taxon>Pseudomonas</taxon>
    </lineage>
</organism>